<evidence type="ECO:0000259" key="3">
    <source>
        <dbReference type="PROSITE" id="PS01124"/>
    </source>
</evidence>
<dbReference type="InterPro" id="IPR009057">
    <property type="entry name" value="Homeodomain-like_sf"/>
</dbReference>
<dbReference type="Proteomes" id="UP000667650">
    <property type="component" value="Unassembled WGS sequence"/>
</dbReference>
<sequence length="86" mass="10093">MNKTDNLLEAKEFIIWNLNKKLSLKIIAREAGLNEYTLKTKFKEIFGQSVIDFFIDLKLKRAFGEIQETDKKNHINSIRSRVFQCG</sequence>
<keyword evidence="1" id="KW-0805">Transcription regulation</keyword>
<keyword evidence="2" id="KW-0804">Transcription</keyword>
<evidence type="ECO:0000256" key="2">
    <source>
        <dbReference type="ARBA" id="ARBA00023163"/>
    </source>
</evidence>
<dbReference type="GO" id="GO:0043565">
    <property type="term" value="F:sequence-specific DNA binding"/>
    <property type="evidence" value="ECO:0007669"/>
    <property type="project" value="InterPro"/>
</dbReference>
<protein>
    <submittedName>
        <fullName evidence="4">AraC family transcriptional regulator</fullName>
    </submittedName>
</protein>
<proteinExistence type="predicted"/>
<dbReference type="Gene3D" id="1.10.10.60">
    <property type="entry name" value="Homeodomain-like"/>
    <property type="match status" value="1"/>
</dbReference>
<evidence type="ECO:0000313" key="5">
    <source>
        <dbReference type="Proteomes" id="UP000667650"/>
    </source>
</evidence>
<dbReference type="GO" id="GO:0003700">
    <property type="term" value="F:DNA-binding transcription factor activity"/>
    <property type="evidence" value="ECO:0007669"/>
    <property type="project" value="InterPro"/>
</dbReference>
<evidence type="ECO:0000313" key="4">
    <source>
        <dbReference type="EMBL" id="NAY93016.1"/>
    </source>
</evidence>
<feature type="domain" description="HTH araC/xylS-type" evidence="3">
    <location>
        <begin position="8"/>
        <end position="86"/>
    </location>
</feature>
<evidence type="ECO:0000256" key="1">
    <source>
        <dbReference type="ARBA" id="ARBA00023015"/>
    </source>
</evidence>
<reference evidence="4" key="1">
    <citation type="submission" date="2020-01" db="EMBL/GenBank/DDBJ databases">
        <title>Muricauda ochracea sp. nov., isolated from a tidal flat of Garorim bay in Korea.</title>
        <authorList>
            <person name="Kim D."/>
            <person name="Yoo Y."/>
            <person name="Kim J.-J."/>
        </authorList>
    </citation>
    <scope>NUCLEOTIDE SEQUENCE</scope>
    <source>
        <strain evidence="4">JGD-17</strain>
    </source>
</reference>
<keyword evidence="5" id="KW-1185">Reference proteome</keyword>
<dbReference type="RefSeq" id="WP_166524430.1">
    <property type="nucleotide sequence ID" value="NZ_JAAABI010000006.1"/>
</dbReference>
<comment type="caution">
    <text evidence="4">The sequence shown here is derived from an EMBL/GenBank/DDBJ whole genome shotgun (WGS) entry which is preliminary data.</text>
</comment>
<dbReference type="SUPFAM" id="SSF46689">
    <property type="entry name" value="Homeodomain-like"/>
    <property type="match status" value="1"/>
</dbReference>
<dbReference type="AlphaFoldDB" id="A0A964TFP4"/>
<dbReference type="Pfam" id="PF00165">
    <property type="entry name" value="HTH_AraC"/>
    <property type="match status" value="1"/>
</dbReference>
<accession>A0A964TFP4</accession>
<dbReference type="PROSITE" id="PS01124">
    <property type="entry name" value="HTH_ARAC_FAMILY_2"/>
    <property type="match status" value="1"/>
</dbReference>
<name>A0A964TFP4_9FLAO</name>
<gene>
    <name evidence="4" type="ORF">GTQ34_13915</name>
</gene>
<dbReference type="EMBL" id="JAAABI010000006">
    <property type="protein sequence ID" value="NAY93016.1"/>
    <property type="molecule type" value="Genomic_DNA"/>
</dbReference>
<organism evidence="4 5">
    <name type="scientific">Flagellimonas ochracea</name>
    <dbReference type="NCBI Taxonomy" id="2696472"/>
    <lineage>
        <taxon>Bacteria</taxon>
        <taxon>Pseudomonadati</taxon>
        <taxon>Bacteroidota</taxon>
        <taxon>Flavobacteriia</taxon>
        <taxon>Flavobacteriales</taxon>
        <taxon>Flavobacteriaceae</taxon>
        <taxon>Flagellimonas</taxon>
    </lineage>
</organism>
<dbReference type="InterPro" id="IPR018060">
    <property type="entry name" value="HTH_AraC"/>
</dbReference>